<name>A0AAE0G1L4_9CHLO</name>
<proteinExistence type="predicted"/>
<evidence type="ECO:0000313" key="2">
    <source>
        <dbReference type="Proteomes" id="UP001190700"/>
    </source>
</evidence>
<protein>
    <submittedName>
        <fullName evidence="1">Uncharacterized protein</fullName>
    </submittedName>
</protein>
<gene>
    <name evidence="1" type="ORF">CYMTET_21918</name>
</gene>
<sequence>MVRLTKAEQKTAAKTSRSRLKQHELALEWCHANKKGARAACATGLWPPLVTRNSLDKRLQGRVSNGMENAARMILTPEDEKSIAKYLILKNLCGDGEGRDHLGSGSCWLFCVLGKLPTAKAVEKLSH</sequence>
<dbReference type="Proteomes" id="UP001190700">
    <property type="component" value="Unassembled WGS sequence"/>
</dbReference>
<dbReference type="AlphaFoldDB" id="A0AAE0G1L4"/>
<dbReference type="EMBL" id="LGRX02010819">
    <property type="protein sequence ID" value="KAK3269648.1"/>
    <property type="molecule type" value="Genomic_DNA"/>
</dbReference>
<keyword evidence="2" id="KW-1185">Reference proteome</keyword>
<accession>A0AAE0G1L4</accession>
<organism evidence="1 2">
    <name type="scientific">Cymbomonas tetramitiformis</name>
    <dbReference type="NCBI Taxonomy" id="36881"/>
    <lineage>
        <taxon>Eukaryota</taxon>
        <taxon>Viridiplantae</taxon>
        <taxon>Chlorophyta</taxon>
        <taxon>Pyramimonadophyceae</taxon>
        <taxon>Pyramimonadales</taxon>
        <taxon>Pyramimonadaceae</taxon>
        <taxon>Cymbomonas</taxon>
    </lineage>
</organism>
<comment type="caution">
    <text evidence="1">The sequence shown here is derived from an EMBL/GenBank/DDBJ whole genome shotgun (WGS) entry which is preliminary data.</text>
</comment>
<evidence type="ECO:0000313" key="1">
    <source>
        <dbReference type="EMBL" id="KAK3269648.1"/>
    </source>
</evidence>
<reference evidence="1 2" key="1">
    <citation type="journal article" date="2015" name="Genome Biol. Evol.">
        <title>Comparative Genomics of a Bacterivorous Green Alga Reveals Evolutionary Causalities and Consequences of Phago-Mixotrophic Mode of Nutrition.</title>
        <authorList>
            <person name="Burns J.A."/>
            <person name="Paasch A."/>
            <person name="Narechania A."/>
            <person name="Kim E."/>
        </authorList>
    </citation>
    <scope>NUCLEOTIDE SEQUENCE [LARGE SCALE GENOMIC DNA]</scope>
    <source>
        <strain evidence="1 2">PLY_AMNH</strain>
    </source>
</reference>